<evidence type="ECO:0000256" key="1">
    <source>
        <dbReference type="SAM" id="Coils"/>
    </source>
</evidence>
<dbReference type="Pfam" id="PF08759">
    <property type="entry name" value="GT-D"/>
    <property type="match status" value="1"/>
</dbReference>
<feature type="coiled-coil region" evidence="1">
    <location>
        <begin position="10"/>
        <end position="61"/>
    </location>
</feature>
<protein>
    <submittedName>
        <fullName evidence="3">Uncharacterized protein DUF1792</fullName>
    </submittedName>
</protein>
<comment type="caution">
    <text evidence="3">The sequence shown here is derived from an EMBL/GenBank/DDBJ whole genome shotgun (WGS) entry which is preliminary data.</text>
</comment>
<dbReference type="AlphaFoldDB" id="A0A2A9EXY6"/>
<keyword evidence="4" id="KW-1185">Reference proteome</keyword>
<gene>
    <name evidence="3" type="ORF">ATJ88_2113</name>
</gene>
<keyword evidence="1" id="KW-0175">Coiled coil</keyword>
<proteinExistence type="predicted"/>
<evidence type="ECO:0000313" key="4">
    <source>
        <dbReference type="Proteomes" id="UP000224130"/>
    </source>
</evidence>
<organism evidence="3 4">
    <name type="scientific">Isoptericola jiangsuensis</name>
    <dbReference type="NCBI Taxonomy" id="548579"/>
    <lineage>
        <taxon>Bacteria</taxon>
        <taxon>Bacillati</taxon>
        <taxon>Actinomycetota</taxon>
        <taxon>Actinomycetes</taxon>
        <taxon>Micrococcales</taxon>
        <taxon>Promicromonosporaceae</taxon>
        <taxon>Isoptericola</taxon>
    </lineage>
</organism>
<sequence length="336" mass="37255">MMGSFRLPGARVAGEALAELRRLREAAETQVTVSRRTARRVAELERQVADLTAQLSVRLDRIGADVAATRKDAESGRKELTTLRTAATASTMSEVLEFTAQRQMTLRETLELLARERTSFARFGDGELRMMVDPLYDLGFQKNSAEIRAALRETLAAEPVDGLLVGWPQTFRTAHNSGVWELVWQDVRRVVPEGRRFGNSHVSRPICFLELGDDAVRLWRDVWADEKVLVVTGRGSRFDLVPALFDDVAAVDHLWTVPRHAFEVLDELEAEIVARASDELVLLALGPAGTILASRLARAGVWAIDVGHLSNSYLNVVDGAPKPEKTPAVRRAARRS</sequence>
<feature type="domain" description="Glycosyltransferase GT-D fold" evidence="2">
    <location>
        <begin position="120"/>
        <end position="313"/>
    </location>
</feature>
<dbReference type="Proteomes" id="UP000224130">
    <property type="component" value="Unassembled WGS sequence"/>
</dbReference>
<name>A0A2A9EXY6_9MICO</name>
<dbReference type="EMBL" id="PDJJ01000001">
    <property type="protein sequence ID" value="PFG43416.1"/>
    <property type="molecule type" value="Genomic_DNA"/>
</dbReference>
<reference evidence="3 4" key="1">
    <citation type="submission" date="2017-10" db="EMBL/GenBank/DDBJ databases">
        <title>Sequencing the genomes of 1000 actinobacteria strains.</title>
        <authorList>
            <person name="Klenk H.-P."/>
        </authorList>
    </citation>
    <scope>NUCLEOTIDE SEQUENCE [LARGE SCALE GENOMIC DNA]</scope>
    <source>
        <strain evidence="3 4">DSM 21863</strain>
    </source>
</reference>
<accession>A0A2A9EXY6</accession>
<dbReference type="InterPro" id="IPR014869">
    <property type="entry name" value="GT-D"/>
</dbReference>
<evidence type="ECO:0000259" key="2">
    <source>
        <dbReference type="Pfam" id="PF08759"/>
    </source>
</evidence>
<evidence type="ECO:0000313" key="3">
    <source>
        <dbReference type="EMBL" id="PFG43416.1"/>
    </source>
</evidence>